<evidence type="ECO:0000256" key="1">
    <source>
        <dbReference type="ARBA" id="ARBA00008779"/>
    </source>
</evidence>
<dbReference type="CDD" id="cd16148">
    <property type="entry name" value="sulfatase_like"/>
    <property type="match status" value="1"/>
</dbReference>
<organism evidence="4 5">
    <name type="scientific">Natrialba taiwanensis DSM 12281</name>
    <dbReference type="NCBI Taxonomy" id="1230458"/>
    <lineage>
        <taxon>Archaea</taxon>
        <taxon>Methanobacteriati</taxon>
        <taxon>Methanobacteriota</taxon>
        <taxon>Stenosarchaea group</taxon>
        <taxon>Halobacteria</taxon>
        <taxon>Halobacteriales</taxon>
        <taxon>Natrialbaceae</taxon>
        <taxon>Natrialba</taxon>
    </lineage>
</organism>
<dbReference type="Gene3D" id="3.40.720.10">
    <property type="entry name" value="Alkaline Phosphatase, subunit A"/>
    <property type="match status" value="1"/>
</dbReference>
<dbReference type="PANTHER" id="PTHR42693">
    <property type="entry name" value="ARYLSULFATASE FAMILY MEMBER"/>
    <property type="match status" value="1"/>
</dbReference>
<feature type="compositionally biased region" description="Acidic residues" evidence="2">
    <location>
        <begin position="526"/>
        <end position="541"/>
    </location>
</feature>
<proteinExistence type="inferred from homology"/>
<evidence type="ECO:0000256" key="2">
    <source>
        <dbReference type="SAM" id="MobiDB-lite"/>
    </source>
</evidence>
<dbReference type="AlphaFoldDB" id="M0AD40"/>
<feature type="region of interest" description="Disordered" evidence="2">
    <location>
        <begin position="354"/>
        <end position="374"/>
    </location>
</feature>
<dbReference type="PATRIC" id="fig|1230458.4.peg.444"/>
<dbReference type="InterPro" id="IPR017850">
    <property type="entry name" value="Alkaline_phosphatase_core_sf"/>
</dbReference>
<dbReference type="Proteomes" id="UP000011648">
    <property type="component" value="Unassembled WGS sequence"/>
</dbReference>
<reference evidence="4 5" key="1">
    <citation type="journal article" date="2014" name="PLoS Genet.">
        <title>Phylogenetically driven sequencing of extremely halophilic archaea reveals strategies for static and dynamic osmo-response.</title>
        <authorList>
            <person name="Becker E.A."/>
            <person name="Seitzer P.M."/>
            <person name="Tritt A."/>
            <person name="Larsen D."/>
            <person name="Krusor M."/>
            <person name="Yao A.I."/>
            <person name="Wu D."/>
            <person name="Madern D."/>
            <person name="Eisen J.A."/>
            <person name="Darling A.E."/>
            <person name="Facciotti M.T."/>
        </authorList>
    </citation>
    <scope>NUCLEOTIDE SEQUENCE [LARGE SCALE GENOMIC DNA]</scope>
    <source>
        <strain evidence="4 5">DSM 12281</strain>
    </source>
</reference>
<dbReference type="STRING" id="1230458.C484_02274"/>
<accession>M0AD40</accession>
<feature type="compositionally biased region" description="Basic and acidic residues" evidence="2">
    <location>
        <begin position="542"/>
        <end position="553"/>
    </location>
</feature>
<name>M0AD40_9EURY</name>
<dbReference type="SUPFAM" id="SSF53649">
    <property type="entry name" value="Alkaline phosphatase-like"/>
    <property type="match status" value="1"/>
</dbReference>
<evidence type="ECO:0000313" key="4">
    <source>
        <dbReference type="EMBL" id="ELY95782.1"/>
    </source>
</evidence>
<evidence type="ECO:0000259" key="3">
    <source>
        <dbReference type="Pfam" id="PF00884"/>
    </source>
</evidence>
<dbReference type="InterPro" id="IPR050738">
    <property type="entry name" value="Sulfatase"/>
</dbReference>
<dbReference type="GO" id="GO:0004065">
    <property type="term" value="F:arylsulfatase activity"/>
    <property type="evidence" value="ECO:0007669"/>
    <property type="project" value="TreeGrafter"/>
</dbReference>
<gene>
    <name evidence="4" type="ORF">C484_02274</name>
</gene>
<keyword evidence="5" id="KW-1185">Reference proteome</keyword>
<dbReference type="PANTHER" id="PTHR42693:SF33">
    <property type="entry name" value="ARYLSULFATASE"/>
    <property type="match status" value="1"/>
</dbReference>
<dbReference type="RefSeq" id="WP_006824359.1">
    <property type="nucleotide sequence ID" value="NZ_AOIL01000012.1"/>
</dbReference>
<feature type="compositionally biased region" description="Basic and acidic residues" evidence="2">
    <location>
        <begin position="414"/>
        <end position="423"/>
    </location>
</feature>
<feature type="domain" description="Sulfatase N-terminal" evidence="3">
    <location>
        <begin position="7"/>
        <end position="345"/>
    </location>
</feature>
<sequence>MDGTRHSNVLFVVLDTVRKDHLGMYGYEKETTPTLSQFAEDATVFESAVAPAPWTLPVHASLFTGRYPSQHGADQGSPYLEDATTLASILSAAGYDTACYSSNAWITPYTGLTDGFDHQDSFFEVLPGDVLSGPLASAWQAVNDNDYLRELASKLVRVGAMAHAKLASGEGADSKTPTVIDRTKSFIDDSDSDQGWFAFVNLMDAHLPYYPPEEYRTEFAPGVDPDSVCQNSKEFNSGARNIDDDEWEAIRGLYDAEIAHMDAELGRLFAWLRETGQWEDTTVVVCADHGELHGEHDLYGHEFALYDELVNVPLLVKHPELAADRRDELVELLDLHETVLDALDVDPAALNLADGDGASGDGEENGDSLARDPTRSLLSSSYRSFDTVADSELDPGQRAVREQAVADETAATADGDRDRNRDGHTDYAFIEYAQPVIETHHLEQKASEAGIALPDDHRAYSRLRAARSTDAKYVRADRISDEGYRLDEDPAEETPVDPAADAVVAATERALARFEEAAGGAWIDPSETDDDTAGLDDADEETRERLRELGYLE</sequence>
<comment type="similarity">
    <text evidence="1">Belongs to the sulfatase family.</text>
</comment>
<feature type="region of interest" description="Disordered" evidence="2">
    <location>
        <begin position="388"/>
        <end position="423"/>
    </location>
</feature>
<dbReference type="InterPro" id="IPR000917">
    <property type="entry name" value="Sulfatase_N"/>
</dbReference>
<dbReference type="Pfam" id="PF00884">
    <property type="entry name" value="Sulfatase"/>
    <property type="match status" value="1"/>
</dbReference>
<feature type="region of interest" description="Disordered" evidence="2">
    <location>
        <begin position="517"/>
        <end position="553"/>
    </location>
</feature>
<evidence type="ECO:0000313" key="5">
    <source>
        <dbReference type="Proteomes" id="UP000011648"/>
    </source>
</evidence>
<dbReference type="EMBL" id="AOIL01000012">
    <property type="protein sequence ID" value="ELY95782.1"/>
    <property type="molecule type" value="Genomic_DNA"/>
</dbReference>
<dbReference type="OrthoDB" id="102174at2157"/>
<comment type="caution">
    <text evidence="4">The sequence shown here is derived from an EMBL/GenBank/DDBJ whole genome shotgun (WGS) entry which is preliminary data.</text>
</comment>
<protein>
    <submittedName>
        <fullName evidence="4">Sulfatase</fullName>
    </submittedName>
</protein>